<dbReference type="AlphaFoldDB" id="A0A0R1LE86"/>
<dbReference type="Proteomes" id="UP000051955">
    <property type="component" value="Unassembled WGS sequence"/>
</dbReference>
<protein>
    <submittedName>
        <fullName evidence="1">Uncharacterized protein</fullName>
    </submittedName>
</protein>
<reference evidence="1 2" key="1">
    <citation type="journal article" date="2015" name="Genome Announc.">
        <title>Expanding the biotechnology potential of lactobacilli through comparative genomics of 213 strains and associated genera.</title>
        <authorList>
            <person name="Sun Z."/>
            <person name="Harris H.M."/>
            <person name="McCann A."/>
            <person name="Guo C."/>
            <person name="Argimon S."/>
            <person name="Zhang W."/>
            <person name="Yang X."/>
            <person name="Jeffery I.B."/>
            <person name="Cooney J.C."/>
            <person name="Kagawa T.F."/>
            <person name="Liu W."/>
            <person name="Song Y."/>
            <person name="Salvetti E."/>
            <person name="Wrobel A."/>
            <person name="Rasinkangas P."/>
            <person name="Parkhill J."/>
            <person name="Rea M.C."/>
            <person name="O'Sullivan O."/>
            <person name="Ritari J."/>
            <person name="Douillard F.P."/>
            <person name="Paul Ross R."/>
            <person name="Yang R."/>
            <person name="Briner A.E."/>
            <person name="Felis G.E."/>
            <person name="de Vos W.M."/>
            <person name="Barrangou R."/>
            <person name="Klaenhammer T.R."/>
            <person name="Caufield P.W."/>
            <person name="Cui Y."/>
            <person name="Zhang H."/>
            <person name="O'Toole P.W."/>
        </authorList>
    </citation>
    <scope>NUCLEOTIDE SEQUENCE [LARGE SCALE GENOMIC DNA]</scope>
    <source>
        <strain evidence="1 2">DSM 19394</strain>
    </source>
</reference>
<name>A0A0R1LE86_9LACO</name>
<accession>A0A0R1LE86</accession>
<organism evidence="1 2">
    <name type="scientific">Levilactobacillus acidifarinae DSM 19394 = JCM 15949</name>
    <dbReference type="NCBI Taxonomy" id="1423715"/>
    <lineage>
        <taxon>Bacteria</taxon>
        <taxon>Bacillati</taxon>
        <taxon>Bacillota</taxon>
        <taxon>Bacilli</taxon>
        <taxon>Lactobacillales</taxon>
        <taxon>Lactobacillaceae</taxon>
        <taxon>Levilactobacillus</taxon>
    </lineage>
</organism>
<evidence type="ECO:0000313" key="2">
    <source>
        <dbReference type="Proteomes" id="UP000051955"/>
    </source>
</evidence>
<proteinExistence type="predicted"/>
<dbReference type="EMBL" id="AZDV01000028">
    <property type="protein sequence ID" value="KRK94102.1"/>
    <property type="molecule type" value="Genomic_DNA"/>
</dbReference>
<gene>
    <name evidence="1" type="ORF">FD25_GL001433</name>
</gene>
<comment type="caution">
    <text evidence="1">The sequence shown here is derived from an EMBL/GenBank/DDBJ whole genome shotgun (WGS) entry which is preliminary data.</text>
</comment>
<sequence length="64" mass="7697">MLTKKDIQKKLNRELFTIMADYDIEIDNRLYTEAEYENLKETLLRLRELNMTNGQMDQLLAVNM</sequence>
<dbReference type="OrthoDB" id="2300181at2"/>
<evidence type="ECO:0000313" key="1">
    <source>
        <dbReference type="EMBL" id="KRK94102.1"/>
    </source>
</evidence>
<dbReference type="PATRIC" id="fig|1423715.3.peg.1469"/>
<keyword evidence="2" id="KW-1185">Reference proteome</keyword>
<dbReference type="RefSeq" id="WP_057804813.1">
    <property type="nucleotide sequence ID" value="NZ_AZDV01000028.1"/>
</dbReference>